<dbReference type="OrthoDB" id="5738at2759"/>
<dbReference type="STRING" id="554055.A0A2P6V275"/>
<evidence type="ECO:0000256" key="9">
    <source>
        <dbReference type="ARBA" id="ARBA00022946"/>
    </source>
</evidence>
<feature type="transmembrane region" description="Helical" evidence="14">
    <location>
        <begin position="346"/>
        <end position="364"/>
    </location>
</feature>
<comment type="caution">
    <text evidence="16">The sequence shown here is derived from an EMBL/GenBank/DDBJ whole genome shotgun (WGS) entry which is preliminary data.</text>
</comment>
<dbReference type="Proteomes" id="UP000239649">
    <property type="component" value="Unassembled WGS sequence"/>
</dbReference>
<evidence type="ECO:0000256" key="13">
    <source>
        <dbReference type="SAM" id="MobiDB-lite"/>
    </source>
</evidence>
<feature type="compositionally biased region" description="Pro residues" evidence="13">
    <location>
        <begin position="53"/>
        <end position="66"/>
    </location>
</feature>
<gene>
    <name evidence="16" type="ORF">C2E20_8188</name>
</gene>
<comment type="subcellular location">
    <subcellularLocation>
        <location evidence="1">Membrane</location>
        <topology evidence="1">Multi-pass membrane protein</topology>
    </subcellularLocation>
    <subcellularLocation>
        <location evidence="2">Plastid</location>
        <location evidence="2">Chloroplast</location>
    </subcellularLocation>
</comment>
<evidence type="ECO:0000256" key="1">
    <source>
        <dbReference type="ARBA" id="ARBA00004141"/>
    </source>
</evidence>
<keyword evidence="7 14" id="KW-0812">Transmembrane</keyword>
<feature type="transmembrane region" description="Helical" evidence="14">
    <location>
        <begin position="245"/>
        <end position="265"/>
    </location>
</feature>
<dbReference type="PANTHER" id="PTHR31412">
    <property type="entry name" value="ZINC METALLOPROTEASE EGY1"/>
    <property type="match status" value="1"/>
</dbReference>
<keyword evidence="6" id="KW-0645">Protease</keyword>
<feature type="compositionally biased region" description="Low complexity" evidence="13">
    <location>
        <begin position="67"/>
        <end position="80"/>
    </location>
</feature>
<protein>
    <submittedName>
        <fullName evidence="16">Zinc metalloprotease chloroplastic isoform X1</fullName>
    </submittedName>
</protein>
<dbReference type="AlphaFoldDB" id="A0A2P6V275"/>
<evidence type="ECO:0000256" key="10">
    <source>
        <dbReference type="ARBA" id="ARBA00022989"/>
    </source>
</evidence>
<evidence type="ECO:0000256" key="8">
    <source>
        <dbReference type="ARBA" id="ARBA00022801"/>
    </source>
</evidence>
<feature type="transmembrane region" description="Helical" evidence="14">
    <location>
        <begin position="385"/>
        <end position="409"/>
    </location>
</feature>
<keyword evidence="10 14" id="KW-1133">Transmembrane helix</keyword>
<proteinExistence type="inferred from homology"/>
<dbReference type="EMBL" id="LHPF02000040">
    <property type="protein sequence ID" value="PSC68193.1"/>
    <property type="molecule type" value="Genomic_DNA"/>
</dbReference>
<evidence type="ECO:0000256" key="3">
    <source>
        <dbReference type="ARBA" id="ARBA00007931"/>
    </source>
</evidence>
<dbReference type="GO" id="GO:0016020">
    <property type="term" value="C:membrane"/>
    <property type="evidence" value="ECO:0007669"/>
    <property type="project" value="UniProtKB-SubCell"/>
</dbReference>
<keyword evidence="11 16" id="KW-0482">Metalloprotease</keyword>
<feature type="region of interest" description="Disordered" evidence="13">
    <location>
        <begin position="27"/>
        <end position="84"/>
    </location>
</feature>
<evidence type="ECO:0000313" key="17">
    <source>
        <dbReference type="Proteomes" id="UP000239649"/>
    </source>
</evidence>
<dbReference type="PANTHER" id="PTHR31412:SF5">
    <property type="entry name" value="ZINC METALLOPROTEASE EGY2, CHLOROPLASTIC-RELATED"/>
    <property type="match status" value="1"/>
</dbReference>
<evidence type="ECO:0000259" key="15">
    <source>
        <dbReference type="Pfam" id="PF02163"/>
    </source>
</evidence>
<keyword evidence="17" id="KW-1185">Reference proteome</keyword>
<evidence type="ECO:0000256" key="6">
    <source>
        <dbReference type="ARBA" id="ARBA00022670"/>
    </source>
</evidence>
<evidence type="ECO:0000313" key="16">
    <source>
        <dbReference type="EMBL" id="PSC68193.1"/>
    </source>
</evidence>
<dbReference type="GO" id="GO:0006508">
    <property type="term" value="P:proteolysis"/>
    <property type="evidence" value="ECO:0007669"/>
    <property type="project" value="UniProtKB-KW"/>
</dbReference>
<evidence type="ECO:0000256" key="7">
    <source>
        <dbReference type="ARBA" id="ARBA00022692"/>
    </source>
</evidence>
<sequence>MLVATIHQHASLTARCLSLPAHRVQPRGARRNLWSPVRAQQQPGDGSGSGEDVPPPPAAEQPPPSAPAVATEEPPAAEDANLQLPPEVIQRLRTTVFGFDTFFVTGVENYQADGVLFRGNLRGEPAAAYAKLTARLQAELGEQYKLYLLENREELPVAVVLPLASVLPQLGPLPEQLLAAGLGLASVATTLNIFGADLFNAALLTANWDAAAVAAAAPGAAAFVGILGVHELAHAVVAKQRGLQLAPPIFIPAGLGLLGSFGAVTRFKSFVPTRADLAAVAAAGPLASSAVAAAVMLAGAALSAQGVGGIELAVDSFKESLLAGALGQAVFGDQLFTMEAVDTNPLFVAGWAGLIINAINCLPVGELDGGRTFLGLCGRRAAARVGAVTLLLLGLAGFSNSLSLFWLILVVTLQRGPILPCDQELSSIEDAGTKYAAIAALVLPLLVLLPYPAVLSITNGLPDLPPTF</sequence>
<feature type="domain" description="Peptidase M50" evidence="15">
    <location>
        <begin position="220"/>
        <end position="386"/>
    </location>
</feature>
<dbReference type="GO" id="GO:0009507">
    <property type="term" value="C:chloroplast"/>
    <property type="evidence" value="ECO:0007669"/>
    <property type="project" value="UniProtKB-SubCell"/>
</dbReference>
<comment type="similarity">
    <text evidence="3">Belongs to the peptidase M50B family.</text>
</comment>
<dbReference type="GO" id="GO:0008237">
    <property type="term" value="F:metallopeptidase activity"/>
    <property type="evidence" value="ECO:0007669"/>
    <property type="project" value="UniProtKB-KW"/>
</dbReference>
<feature type="transmembrane region" description="Helical" evidence="14">
    <location>
        <begin position="177"/>
        <end position="199"/>
    </location>
</feature>
<feature type="transmembrane region" description="Helical" evidence="14">
    <location>
        <begin position="435"/>
        <end position="454"/>
    </location>
</feature>
<evidence type="ECO:0000256" key="12">
    <source>
        <dbReference type="ARBA" id="ARBA00023136"/>
    </source>
</evidence>
<evidence type="ECO:0000256" key="5">
    <source>
        <dbReference type="ARBA" id="ARBA00022640"/>
    </source>
</evidence>
<dbReference type="InterPro" id="IPR008915">
    <property type="entry name" value="Peptidase_M50"/>
</dbReference>
<keyword evidence="4" id="KW-0150">Chloroplast</keyword>
<reference evidence="16 17" key="1">
    <citation type="journal article" date="2018" name="Plant J.">
        <title>Genome sequences of Chlorella sorokiniana UTEX 1602 and Micractinium conductrix SAG 241.80: implications to maltose excretion by a green alga.</title>
        <authorList>
            <person name="Arriola M.B."/>
            <person name="Velmurugan N."/>
            <person name="Zhang Y."/>
            <person name="Plunkett M.H."/>
            <person name="Hondzo H."/>
            <person name="Barney B.M."/>
        </authorList>
    </citation>
    <scope>NUCLEOTIDE SEQUENCE [LARGE SCALE GENOMIC DNA]</scope>
    <source>
        <strain evidence="16 17">SAG 241.80</strain>
    </source>
</reference>
<evidence type="ECO:0000256" key="2">
    <source>
        <dbReference type="ARBA" id="ARBA00004229"/>
    </source>
</evidence>
<keyword evidence="12 14" id="KW-0472">Membrane</keyword>
<dbReference type="CDD" id="cd06160">
    <property type="entry name" value="S2P-M50_like_2"/>
    <property type="match status" value="1"/>
</dbReference>
<keyword evidence="5" id="KW-0934">Plastid</keyword>
<accession>A0A2P6V275</accession>
<keyword evidence="8" id="KW-0378">Hydrolase</keyword>
<feature type="transmembrane region" description="Helical" evidence="14">
    <location>
        <begin position="211"/>
        <end position="233"/>
    </location>
</feature>
<dbReference type="Pfam" id="PF02163">
    <property type="entry name" value="Peptidase_M50"/>
    <property type="match status" value="1"/>
</dbReference>
<feature type="transmembrane region" description="Helical" evidence="14">
    <location>
        <begin position="277"/>
        <end position="302"/>
    </location>
</feature>
<evidence type="ECO:0000256" key="4">
    <source>
        <dbReference type="ARBA" id="ARBA00022528"/>
    </source>
</evidence>
<keyword evidence="9" id="KW-0809">Transit peptide</keyword>
<organism evidence="16 17">
    <name type="scientific">Micractinium conductrix</name>
    <dbReference type="NCBI Taxonomy" id="554055"/>
    <lineage>
        <taxon>Eukaryota</taxon>
        <taxon>Viridiplantae</taxon>
        <taxon>Chlorophyta</taxon>
        <taxon>core chlorophytes</taxon>
        <taxon>Trebouxiophyceae</taxon>
        <taxon>Chlorellales</taxon>
        <taxon>Chlorellaceae</taxon>
        <taxon>Chlorella clade</taxon>
        <taxon>Micractinium</taxon>
    </lineage>
</organism>
<evidence type="ECO:0000256" key="11">
    <source>
        <dbReference type="ARBA" id="ARBA00023049"/>
    </source>
</evidence>
<dbReference type="InterPro" id="IPR044838">
    <property type="entry name" value="EGY1-like"/>
</dbReference>
<name>A0A2P6V275_9CHLO</name>
<evidence type="ECO:0000256" key="14">
    <source>
        <dbReference type="SAM" id="Phobius"/>
    </source>
</evidence>